<dbReference type="CDD" id="cd08349">
    <property type="entry name" value="BLMA_like"/>
    <property type="match status" value="1"/>
</dbReference>
<dbReference type="Gene3D" id="3.10.180.10">
    <property type="entry name" value="2,3-Dihydroxybiphenyl 1,2-Dioxygenase, domain 1"/>
    <property type="match status" value="1"/>
</dbReference>
<dbReference type="InterPro" id="IPR000335">
    <property type="entry name" value="Bleomycin-R"/>
</dbReference>
<evidence type="ECO:0000313" key="2">
    <source>
        <dbReference type="EMBL" id="MCC9629289.1"/>
    </source>
</evidence>
<reference evidence="2" key="1">
    <citation type="submission" date="2021-11" db="EMBL/GenBank/DDBJ databases">
        <title>Genome sequence.</title>
        <authorList>
            <person name="Sun Q."/>
        </authorList>
    </citation>
    <scope>NUCLEOTIDE SEQUENCE</scope>
    <source>
        <strain evidence="2">JC732</strain>
    </source>
</reference>
<keyword evidence="3" id="KW-1185">Reference proteome</keyword>
<dbReference type="InterPro" id="IPR029068">
    <property type="entry name" value="Glyas_Bleomycin-R_OHBP_Dase"/>
</dbReference>
<dbReference type="EMBL" id="JAJKFT010000010">
    <property type="protein sequence ID" value="MCC9629289.1"/>
    <property type="molecule type" value="Genomic_DNA"/>
</dbReference>
<name>A0A9X1MMC6_9BACT</name>
<evidence type="ECO:0000256" key="1">
    <source>
        <dbReference type="ARBA" id="ARBA00023251"/>
    </source>
</evidence>
<comment type="caution">
    <text evidence="2">The sequence shown here is derived from an EMBL/GenBank/DDBJ whole genome shotgun (WGS) entry which is preliminary data.</text>
</comment>
<dbReference type="RefSeq" id="WP_230219145.1">
    <property type="nucleotide sequence ID" value="NZ_JAJKFT010000010.1"/>
</dbReference>
<evidence type="ECO:0000313" key="3">
    <source>
        <dbReference type="Proteomes" id="UP001139103"/>
    </source>
</evidence>
<dbReference type="Pfam" id="PF19581">
    <property type="entry name" value="Glyoxalase_7"/>
    <property type="match status" value="1"/>
</dbReference>
<accession>A0A9X1MMC6</accession>
<organism evidence="2 3">
    <name type="scientific">Blastopirellula sediminis</name>
    <dbReference type="NCBI Taxonomy" id="2894196"/>
    <lineage>
        <taxon>Bacteria</taxon>
        <taxon>Pseudomonadati</taxon>
        <taxon>Planctomycetota</taxon>
        <taxon>Planctomycetia</taxon>
        <taxon>Pirellulales</taxon>
        <taxon>Pirellulaceae</taxon>
        <taxon>Blastopirellula</taxon>
    </lineage>
</organism>
<proteinExistence type="predicted"/>
<dbReference type="Proteomes" id="UP001139103">
    <property type="component" value="Unassembled WGS sequence"/>
</dbReference>
<sequence length="128" mass="14635">MNIVFQQTIPVLRIFDVAKAKEFYVDFLGFAVDWEHRFHEKAPLYMQVSRAGLILHLSEHHGDSSPGANVFIWMTGVEALHAELIAKGYAYNCPSVEKTFYNSLCMKVVDPFHNTLQFNEEIKLDGEA</sequence>
<dbReference type="AlphaFoldDB" id="A0A9X1MMC6"/>
<protein>
    <submittedName>
        <fullName evidence="2">VOC family protein</fullName>
    </submittedName>
</protein>
<dbReference type="SUPFAM" id="SSF54593">
    <property type="entry name" value="Glyoxalase/Bleomycin resistance protein/Dihydroxybiphenyl dioxygenase"/>
    <property type="match status" value="1"/>
</dbReference>
<gene>
    <name evidence="2" type="ORF">LOC68_12870</name>
</gene>
<dbReference type="GO" id="GO:0046677">
    <property type="term" value="P:response to antibiotic"/>
    <property type="evidence" value="ECO:0007669"/>
    <property type="project" value="UniProtKB-KW"/>
</dbReference>
<keyword evidence="1" id="KW-0046">Antibiotic resistance</keyword>